<dbReference type="InterPro" id="IPR036070">
    <property type="entry name" value="Nop_dom_sf"/>
</dbReference>
<dbReference type="EMBL" id="JANAVB010029817">
    <property type="protein sequence ID" value="KAJ6814222.1"/>
    <property type="molecule type" value="Genomic_DNA"/>
</dbReference>
<dbReference type="Proteomes" id="UP001140949">
    <property type="component" value="Unassembled WGS sequence"/>
</dbReference>
<comment type="caution">
    <text evidence="6">The sequence shown here is derived from an EMBL/GenBank/DDBJ whole genome shotgun (WGS) entry which is preliminary data.</text>
</comment>
<feature type="compositionally biased region" description="Basic residues" evidence="4">
    <location>
        <begin position="339"/>
        <end position="351"/>
    </location>
</feature>
<evidence type="ECO:0000256" key="3">
    <source>
        <dbReference type="ARBA" id="ARBA00023242"/>
    </source>
</evidence>
<sequence length="351" mass="38900">MGTEVSELDLINIKELCDQVLSLSEYRAQLYDYLRSRMNTIAPNLTALVGELVGARLIAHGGSLLNLSKQPSSTVQILGAEKALFRALKTKHATPKYGLIFHASLVGQAGPKLKGKISRSLAAKTALAIRCDALGDGLDNSMGLEHRAKLETRLRVLEGRELGHAAGSTKGKPKIEVYDKDRKKGAGAIVTAAKTYNPSSDLVLKKNSETTPEKLADEQEVPPKKRKHEEAQTSDETPTEVRADDDGEKKRKKKKKKVGAESVELQDTEQIPDAEIDEGKRKKKKKAESENQNQIAAEEEAGEEPAKKEEEKKKKKKKRKQTEDEEDQKDQDTETASKKKDKKKKEKKRGD</sequence>
<dbReference type="Pfam" id="PF01798">
    <property type="entry name" value="Nop"/>
    <property type="match status" value="1"/>
</dbReference>
<evidence type="ECO:0000313" key="6">
    <source>
        <dbReference type="EMBL" id="KAJ6814222.1"/>
    </source>
</evidence>
<evidence type="ECO:0000259" key="5">
    <source>
        <dbReference type="PROSITE" id="PS51358"/>
    </source>
</evidence>
<dbReference type="SUPFAM" id="SSF89124">
    <property type="entry name" value="Nop domain"/>
    <property type="match status" value="1"/>
</dbReference>
<keyword evidence="2" id="KW-0690">Ribosome biogenesis</keyword>
<dbReference type="AlphaFoldDB" id="A0AAX6FCY5"/>
<dbReference type="GO" id="GO:0030515">
    <property type="term" value="F:snoRNA binding"/>
    <property type="evidence" value="ECO:0007669"/>
    <property type="project" value="InterPro"/>
</dbReference>
<dbReference type="PANTHER" id="PTHR10894:SF1">
    <property type="entry name" value="NUCLEOLAR PROTEIN 58"/>
    <property type="match status" value="1"/>
</dbReference>
<dbReference type="InterPro" id="IPR045056">
    <property type="entry name" value="Nop56/Nop58"/>
</dbReference>
<dbReference type="GO" id="GO:0032040">
    <property type="term" value="C:small-subunit processome"/>
    <property type="evidence" value="ECO:0007669"/>
    <property type="project" value="InterPro"/>
</dbReference>
<feature type="compositionally biased region" description="Acidic residues" evidence="4">
    <location>
        <begin position="264"/>
        <end position="276"/>
    </location>
</feature>
<dbReference type="InterPro" id="IPR042239">
    <property type="entry name" value="Nop_C"/>
</dbReference>
<dbReference type="Gene3D" id="1.10.246.90">
    <property type="entry name" value="Nop domain"/>
    <property type="match status" value="1"/>
</dbReference>
<keyword evidence="3" id="KW-0539">Nucleus</keyword>
<keyword evidence="7" id="KW-1185">Reference proteome</keyword>
<dbReference type="InterPro" id="IPR029012">
    <property type="entry name" value="Helix_hairpin_bin_sf"/>
</dbReference>
<name>A0AAX6FCY5_IRIPA</name>
<protein>
    <submittedName>
        <fullName evidence="6">Nucleolar protein 5-1</fullName>
    </submittedName>
</protein>
<gene>
    <name evidence="6" type="ORF">M6B38_140495</name>
</gene>
<accession>A0AAX6FCY5</accession>
<comment type="subcellular location">
    <subcellularLocation>
        <location evidence="1">Nucleus</location>
        <location evidence="1">Nucleolus</location>
    </subcellularLocation>
</comment>
<evidence type="ECO:0000313" key="7">
    <source>
        <dbReference type="Proteomes" id="UP001140949"/>
    </source>
</evidence>
<reference evidence="6" key="2">
    <citation type="submission" date="2023-04" db="EMBL/GenBank/DDBJ databases">
        <authorList>
            <person name="Bruccoleri R.E."/>
            <person name="Oakeley E.J."/>
            <person name="Faust A.-M."/>
            <person name="Dessus-Babus S."/>
            <person name="Altorfer M."/>
            <person name="Burckhardt D."/>
            <person name="Oertli M."/>
            <person name="Naumann U."/>
            <person name="Petersen F."/>
            <person name="Wong J."/>
        </authorList>
    </citation>
    <scope>NUCLEOTIDE SEQUENCE</scope>
    <source>
        <strain evidence="6">GSM-AAB239-AS_SAM_17_03QT</strain>
        <tissue evidence="6">Leaf</tissue>
    </source>
</reference>
<dbReference type="PROSITE" id="PS51358">
    <property type="entry name" value="NOP"/>
    <property type="match status" value="1"/>
</dbReference>
<evidence type="ECO:0000256" key="1">
    <source>
        <dbReference type="ARBA" id="ARBA00004604"/>
    </source>
</evidence>
<evidence type="ECO:0000256" key="4">
    <source>
        <dbReference type="SAM" id="MobiDB-lite"/>
    </source>
</evidence>
<dbReference type="GO" id="GO:0042254">
    <property type="term" value="P:ribosome biogenesis"/>
    <property type="evidence" value="ECO:0007669"/>
    <property type="project" value="UniProtKB-KW"/>
</dbReference>
<feature type="compositionally biased region" description="Basic and acidic residues" evidence="4">
    <location>
        <begin position="203"/>
        <end position="231"/>
    </location>
</feature>
<proteinExistence type="predicted"/>
<feature type="domain" description="Nop" evidence="5">
    <location>
        <begin position="41"/>
        <end position="159"/>
    </location>
</feature>
<dbReference type="Gene3D" id="1.10.287.660">
    <property type="entry name" value="Helix hairpin bin"/>
    <property type="match status" value="1"/>
</dbReference>
<organism evidence="6 7">
    <name type="scientific">Iris pallida</name>
    <name type="common">Sweet iris</name>
    <dbReference type="NCBI Taxonomy" id="29817"/>
    <lineage>
        <taxon>Eukaryota</taxon>
        <taxon>Viridiplantae</taxon>
        <taxon>Streptophyta</taxon>
        <taxon>Embryophyta</taxon>
        <taxon>Tracheophyta</taxon>
        <taxon>Spermatophyta</taxon>
        <taxon>Magnoliopsida</taxon>
        <taxon>Liliopsida</taxon>
        <taxon>Asparagales</taxon>
        <taxon>Iridaceae</taxon>
        <taxon>Iridoideae</taxon>
        <taxon>Irideae</taxon>
        <taxon>Iris</taxon>
    </lineage>
</organism>
<feature type="region of interest" description="Disordered" evidence="4">
    <location>
        <begin position="201"/>
        <end position="351"/>
    </location>
</feature>
<feature type="compositionally biased region" description="Basic and acidic residues" evidence="4">
    <location>
        <begin position="239"/>
        <end position="249"/>
    </location>
</feature>
<evidence type="ECO:0000256" key="2">
    <source>
        <dbReference type="ARBA" id="ARBA00022517"/>
    </source>
</evidence>
<dbReference type="GO" id="GO:0031428">
    <property type="term" value="C:box C/D methylation guide snoRNP complex"/>
    <property type="evidence" value="ECO:0007669"/>
    <property type="project" value="InterPro"/>
</dbReference>
<dbReference type="FunFam" id="1.10.246.90:FF:000003">
    <property type="entry name" value="Nucleolar protein 58"/>
    <property type="match status" value="1"/>
</dbReference>
<dbReference type="InterPro" id="IPR002687">
    <property type="entry name" value="Nop_dom"/>
</dbReference>
<dbReference type="PANTHER" id="PTHR10894">
    <property type="entry name" value="NUCLEOLAR PROTEIN 5 NUCLEOLAR PROTEIN NOP5 NOP58"/>
    <property type="match status" value="1"/>
</dbReference>
<reference evidence="6" key="1">
    <citation type="journal article" date="2023" name="GigaByte">
        <title>Genome assembly of the bearded iris, Iris pallida Lam.</title>
        <authorList>
            <person name="Bruccoleri R.E."/>
            <person name="Oakeley E.J."/>
            <person name="Faust A.M.E."/>
            <person name="Altorfer M."/>
            <person name="Dessus-Babus S."/>
            <person name="Burckhardt D."/>
            <person name="Oertli M."/>
            <person name="Naumann U."/>
            <person name="Petersen F."/>
            <person name="Wong J."/>
        </authorList>
    </citation>
    <scope>NUCLEOTIDE SEQUENCE</scope>
    <source>
        <strain evidence="6">GSM-AAB239-AS_SAM_17_03QT</strain>
    </source>
</reference>